<evidence type="ECO:0000256" key="1">
    <source>
        <dbReference type="SAM" id="MobiDB-lite"/>
    </source>
</evidence>
<accession>A0A9Q3JYJ8</accession>
<evidence type="ECO:0000313" key="2">
    <source>
        <dbReference type="EMBL" id="MBW0571138.1"/>
    </source>
</evidence>
<dbReference type="Proteomes" id="UP000765509">
    <property type="component" value="Unassembled WGS sequence"/>
</dbReference>
<sequence>MSPGHVGENLNHGPVFGPQQNWAQGVSNSPHGPQTAAYGPKPMDRRTPKDQNGQKWPYIKNFNKITQDPKRSKRAIKPKFIKNNPRKAQGPKYYGKANGGISKANGDKIP</sequence>
<feature type="compositionally biased region" description="Basic residues" evidence="1">
    <location>
        <begin position="71"/>
        <end position="80"/>
    </location>
</feature>
<proteinExistence type="predicted"/>
<name>A0A9Q3JYJ8_9BASI</name>
<comment type="caution">
    <text evidence="2">The sequence shown here is derived from an EMBL/GenBank/DDBJ whole genome shotgun (WGS) entry which is preliminary data.</text>
</comment>
<reference evidence="2" key="1">
    <citation type="submission" date="2021-03" db="EMBL/GenBank/DDBJ databases">
        <title>Draft genome sequence of rust myrtle Austropuccinia psidii MF-1, a brazilian biotype.</title>
        <authorList>
            <person name="Quecine M.C."/>
            <person name="Pachon D.M.R."/>
            <person name="Bonatelli M.L."/>
            <person name="Correr F.H."/>
            <person name="Franceschini L.M."/>
            <person name="Leite T.F."/>
            <person name="Margarido G.R.A."/>
            <person name="Almeida C.A."/>
            <person name="Ferrarezi J.A."/>
            <person name="Labate C.A."/>
        </authorList>
    </citation>
    <scope>NUCLEOTIDE SEQUENCE</scope>
    <source>
        <strain evidence="2">MF-1</strain>
    </source>
</reference>
<feature type="region of interest" description="Disordered" evidence="1">
    <location>
        <begin position="1"/>
        <end position="110"/>
    </location>
</feature>
<dbReference type="EMBL" id="AVOT02087571">
    <property type="protein sequence ID" value="MBW0571138.1"/>
    <property type="molecule type" value="Genomic_DNA"/>
</dbReference>
<gene>
    <name evidence="2" type="ORF">O181_110853</name>
</gene>
<keyword evidence="3" id="KW-1185">Reference proteome</keyword>
<feature type="compositionally biased region" description="Polar residues" evidence="1">
    <location>
        <begin position="18"/>
        <end position="32"/>
    </location>
</feature>
<protein>
    <submittedName>
        <fullName evidence="2">Uncharacterized protein</fullName>
    </submittedName>
</protein>
<dbReference type="AlphaFoldDB" id="A0A9Q3JYJ8"/>
<organism evidence="2 3">
    <name type="scientific">Austropuccinia psidii MF-1</name>
    <dbReference type="NCBI Taxonomy" id="1389203"/>
    <lineage>
        <taxon>Eukaryota</taxon>
        <taxon>Fungi</taxon>
        <taxon>Dikarya</taxon>
        <taxon>Basidiomycota</taxon>
        <taxon>Pucciniomycotina</taxon>
        <taxon>Pucciniomycetes</taxon>
        <taxon>Pucciniales</taxon>
        <taxon>Sphaerophragmiaceae</taxon>
        <taxon>Austropuccinia</taxon>
    </lineage>
</organism>
<evidence type="ECO:0000313" key="3">
    <source>
        <dbReference type="Proteomes" id="UP000765509"/>
    </source>
</evidence>